<gene>
    <name evidence="1" type="ORF">DLK05_16325</name>
</gene>
<dbReference type="OrthoDB" id="1986818at2"/>
<protein>
    <submittedName>
        <fullName evidence="1">Uncharacterized protein</fullName>
    </submittedName>
</protein>
<dbReference type="SUPFAM" id="SSF54593">
    <property type="entry name" value="Glyoxalase/Bleomycin resistance protein/Dihydroxybiphenyl dioxygenase"/>
    <property type="match status" value="1"/>
</dbReference>
<evidence type="ECO:0000313" key="2">
    <source>
        <dbReference type="Proteomes" id="UP000282985"/>
    </source>
</evidence>
<comment type="caution">
    <text evidence="1">The sequence shown here is derived from an EMBL/GenBank/DDBJ whole genome shotgun (WGS) entry which is preliminary data.</text>
</comment>
<keyword evidence="2" id="KW-1185">Reference proteome</keyword>
<accession>A0A434AEN2</accession>
<sequence>MKIFNHIGIPTNEVKQGEIHLIHLKMYVTDHKKSPNGIQWMRFEDDAPYPELVLTIPHIAFEVDDLAKAIEGQKVIIEPNSPSEGLIVAFIEDCGAPVEFMQYDKHLRKK</sequence>
<reference evidence="1 2" key="1">
    <citation type="submission" date="2018-11" db="EMBL/GenBank/DDBJ databases">
        <title>Parancylomarina longa gen. nov., sp. nov., isolated from sediments of southern Okinawa.</title>
        <authorList>
            <person name="Fu T."/>
        </authorList>
    </citation>
    <scope>NUCLEOTIDE SEQUENCE [LARGE SCALE GENOMIC DNA]</scope>
    <source>
        <strain evidence="1 2">T3-2 S1-C</strain>
    </source>
</reference>
<dbReference type="RefSeq" id="WP_127345030.1">
    <property type="nucleotide sequence ID" value="NZ_RJJX01000041.1"/>
</dbReference>
<name>A0A434AEN2_9BACT</name>
<dbReference type="EMBL" id="RJJX01000041">
    <property type="protein sequence ID" value="RUT72850.1"/>
    <property type="molecule type" value="Genomic_DNA"/>
</dbReference>
<proteinExistence type="predicted"/>
<dbReference type="AlphaFoldDB" id="A0A434AEN2"/>
<organism evidence="1 2">
    <name type="scientific">Ancylomarina longa</name>
    <dbReference type="NCBI Taxonomy" id="2487017"/>
    <lineage>
        <taxon>Bacteria</taxon>
        <taxon>Pseudomonadati</taxon>
        <taxon>Bacteroidota</taxon>
        <taxon>Bacteroidia</taxon>
        <taxon>Marinilabiliales</taxon>
        <taxon>Marinifilaceae</taxon>
        <taxon>Ancylomarina</taxon>
    </lineage>
</organism>
<dbReference type="InterPro" id="IPR029068">
    <property type="entry name" value="Glyas_Bleomycin-R_OHBP_Dase"/>
</dbReference>
<evidence type="ECO:0000313" key="1">
    <source>
        <dbReference type="EMBL" id="RUT72850.1"/>
    </source>
</evidence>
<dbReference type="Proteomes" id="UP000282985">
    <property type="component" value="Unassembled WGS sequence"/>
</dbReference>